<dbReference type="InterPro" id="IPR026444">
    <property type="entry name" value="Secre_tail"/>
</dbReference>
<dbReference type="GO" id="GO:0007155">
    <property type="term" value="P:cell adhesion"/>
    <property type="evidence" value="ECO:0007669"/>
    <property type="project" value="InterPro"/>
</dbReference>
<organism evidence="3 4">
    <name type="scientific">Hyunsoonleella aquatilis</name>
    <dbReference type="NCBI Taxonomy" id="2762758"/>
    <lineage>
        <taxon>Bacteria</taxon>
        <taxon>Pseudomonadati</taxon>
        <taxon>Bacteroidota</taxon>
        <taxon>Flavobacteriia</taxon>
        <taxon>Flavobacteriales</taxon>
        <taxon>Flavobacteriaceae</taxon>
    </lineage>
</organism>
<reference evidence="3" key="1">
    <citation type="submission" date="2020-08" db="EMBL/GenBank/DDBJ databases">
        <title>Hyunsoonleella sp. strain SJ7 genome sequencing and assembly.</title>
        <authorList>
            <person name="Kim I."/>
        </authorList>
    </citation>
    <scope>NUCLEOTIDE SEQUENCE</scope>
    <source>
        <strain evidence="3">SJ7</strain>
    </source>
</reference>
<dbReference type="NCBIfam" id="TIGR04183">
    <property type="entry name" value="Por_Secre_tail"/>
    <property type="match status" value="1"/>
</dbReference>
<keyword evidence="4" id="KW-1185">Reference proteome</keyword>
<dbReference type="EMBL" id="JACNMF010000002">
    <property type="protein sequence ID" value="MBC3758153.1"/>
    <property type="molecule type" value="Genomic_DNA"/>
</dbReference>
<dbReference type="NCBIfam" id="TIGR04534">
    <property type="entry name" value="ELWxxDGT_rpt"/>
    <property type="match status" value="1"/>
</dbReference>
<name>A0A923KKS7_9FLAO</name>
<dbReference type="Pfam" id="PF18962">
    <property type="entry name" value="Por_Secre_tail"/>
    <property type="match status" value="1"/>
</dbReference>
<dbReference type="InterPro" id="IPR028974">
    <property type="entry name" value="TSP_type-3_rpt"/>
</dbReference>
<comment type="caution">
    <text evidence="3">The sequence shown here is derived from an EMBL/GenBank/DDBJ whole genome shotgun (WGS) entry which is preliminary data.</text>
</comment>
<evidence type="ECO:0000259" key="2">
    <source>
        <dbReference type="Pfam" id="PF18962"/>
    </source>
</evidence>
<protein>
    <submittedName>
        <fullName evidence="3">Thrombospondin type 3 repeat-containing protein</fullName>
    </submittedName>
</protein>
<dbReference type="SUPFAM" id="SSF103647">
    <property type="entry name" value="TSP type-3 repeat"/>
    <property type="match status" value="1"/>
</dbReference>
<dbReference type="Gene3D" id="4.10.1080.10">
    <property type="entry name" value="TSP type-3 repeat"/>
    <property type="match status" value="1"/>
</dbReference>
<accession>A0A923KKS7</accession>
<dbReference type="InterPro" id="IPR030916">
    <property type="entry name" value="ELWxxDGT_rpt"/>
</dbReference>
<dbReference type="Proteomes" id="UP000656244">
    <property type="component" value="Unassembled WGS sequence"/>
</dbReference>
<dbReference type="AlphaFoldDB" id="A0A923KKS7"/>
<dbReference type="Pfam" id="PF02412">
    <property type="entry name" value="TSP_3"/>
    <property type="match status" value="2"/>
</dbReference>
<evidence type="ECO:0000313" key="4">
    <source>
        <dbReference type="Proteomes" id="UP000656244"/>
    </source>
</evidence>
<proteinExistence type="predicted"/>
<feature type="domain" description="Secretion system C-terminal sorting" evidence="2">
    <location>
        <begin position="1110"/>
        <end position="1173"/>
    </location>
</feature>
<evidence type="ECO:0000256" key="1">
    <source>
        <dbReference type="ARBA" id="ARBA00022729"/>
    </source>
</evidence>
<evidence type="ECO:0000313" key="3">
    <source>
        <dbReference type="EMBL" id="MBC3758153.1"/>
    </source>
</evidence>
<dbReference type="RefSeq" id="WP_186560638.1">
    <property type="nucleotide sequence ID" value="NZ_JACNMF010000002.1"/>
</dbReference>
<sequence length="1182" mass="130273">MRFKQFSLLWIIVLGVHFISLGQTLDATLLELQFSNDGYPEKFTKTENGFFFSSEDDQLWFSDGTKEGTFLVKDFESGIYDDISLLTPMGEKVFFSAHLGGGNRELWVSDGTELGTIQLTSRNTNSSTENIPSITVYKDKVFFGGHSETYGNELWVSDGTPEGTNVFKDIAGVDNSSYPRNLYVFNNRLYFTAYTEEFNREIWVTDGTEEGTVLFKDLNEGNYGGMIHSQGFITYNQHLYFFAYDNTHGSELWKSDGTPEGTNLLKDIYPGRGSSNDFIKGQVLNDKLIFVANDGVSGNKLWMTDGTESGTKLFETENPKVESRVDNGQLLQQVGNKLYYTAMDRQDNSGLWVTDGSESGTYLIAPSFPKVIGYNEAKSHIIYFAYSSAYDKSVLWKSNGTESGTVVISEDIEGTSSSVVTQGFLTFEDKIFFNGQKESNGTELWVIDETTNEAKLFVDTNRKDGISVINHLALEDKLFYSGNQYLCVSDGTEKGTKYVDFGTNGVLVGDDSEFINFKDKLIFTGSNGEDGIELWISDGTKDGTHMIKDIRVGRRGSLDDNGLQTFAVINEVLYFYANDGIHGYELWRSDGTEAGTYLLKDIRTVDGTAGGSYPKQFCVLNGLIYFIVEGSSLDALWQTDGTIDGTVKVIDLNDIRVLRQIEGKLLLVAETSGTTYGPHDLWVSDGTASGTSHLKSFGDSIDSSIQYAEVLNNEMYFVAKSPTTFSKAVYKTNGTIEGTIKLFDASLDTTIPIASADIDYLAVCGGDVYFVVRDKFGLDQELWRTDGASAIKISSDNYYDNIACHQNSLVYTYDDANSFLPKKLKIANKNGSLHLIDINVNNDKNFDGSDNISGLFSAGDKLYFSARTDVSGSELYVAKLNLMDANPNADDDGDGVLNFLDVCSNTPNGESVDAKGCSDSQLDDDNDGVMNDKDQCPNTGENIKVNAVGCFSLGSTNFNIQTIGETCPEKNNAQIIITAQEVYDYTVTLNGQSYGFTESLTISDLPPDTYNFCLGIKDSSYEQCFSVTLEESPTVSGKTTSTKSGRVEVDIENGTAPFSVTKNGELVLTTYSKSFDIYGFSGDVIEVATSKSCEGKLTKIMDLGGDMLAYPNPTSGLFEIALPVLVKEVQLEVYTIQSQLISSSIYKVINGKIELDFKHQPKGVYFIKAYLEEPVIVKVIKD</sequence>
<dbReference type="GO" id="GO:0005509">
    <property type="term" value="F:calcium ion binding"/>
    <property type="evidence" value="ECO:0007669"/>
    <property type="project" value="InterPro"/>
</dbReference>
<gene>
    <name evidence="3" type="ORF">H7U19_07045</name>
</gene>
<keyword evidence="1" id="KW-0732">Signal</keyword>
<dbReference type="InterPro" id="IPR003367">
    <property type="entry name" value="Thrombospondin_3-like_rpt"/>
</dbReference>